<reference evidence="3" key="1">
    <citation type="submission" date="2023-10" db="EMBL/GenBank/DDBJ databases">
        <title>Genome assemblies of two species of porcelain crab, Petrolisthes cinctipes and Petrolisthes manimaculis (Anomura: Porcellanidae).</title>
        <authorList>
            <person name="Angst P."/>
        </authorList>
    </citation>
    <scope>NUCLEOTIDE SEQUENCE</scope>
    <source>
        <strain evidence="3">PB745_01</strain>
        <tissue evidence="3">Gill</tissue>
    </source>
</reference>
<dbReference type="GO" id="GO:0005929">
    <property type="term" value="C:cilium"/>
    <property type="evidence" value="ECO:0007669"/>
    <property type="project" value="GOC"/>
</dbReference>
<feature type="region of interest" description="Disordered" evidence="2">
    <location>
        <begin position="598"/>
        <end position="618"/>
    </location>
</feature>
<dbReference type="AlphaFoldDB" id="A0AAE1FNV4"/>
<feature type="compositionally biased region" description="Basic and acidic residues" evidence="2">
    <location>
        <begin position="428"/>
        <end position="440"/>
    </location>
</feature>
<evidence type="ECO:0000256" key="1">
    <source>
        <dbReference type="SAM" id="Coils"/>
    </source>
</evidence>
<feature type="compositionally biased region" description="Polar residues" evidence="2">
    <location>
        <begin position="310"/>
        <end position="320"/>
    </location>
</feature>
<feature type="compositionally biased region" description="Basic and acidic residues" evidence="2">
    <location>
        <begin position="400"/>
        <end position="419"/>
    </location>
</feature>
<dbReference type="InterPro" id="IPR030465">
    <property type="entry name" value="CEP131"/>
</dbReference>
<dbReference type="Proteomes" id="UP001286313">
    <property type="component" value="Unassembled WGS sequence"/>
</dbReference>
<feature type="region of interest" description="Disordered" evidence="2">
    <location>
        <begin position="400"/>
        <end position="488"/>
    </location>
</feature>
<feature type="region of interest" description="Disordered" evidence="2">
    <location>
        <begin position="291"/>
        <end position="320"/>
    </location>
</feature>
<feature type="compositionally biased region" description="Basic and acidic residues" evidence="2">
    <location>
        <begin position="598"/>
        <end position="612"/>
    </location>
</feature>
<dbReference type="PANTHER" id="PTHR31540">
    <property type="entry name" value="CENTROSOMAL PROTEIN OF 131 KDA"/>
    <property type="match status" value="1"/>
</dbReference>
<proteinExistence type="predicted"/>
<name>A0AAE1FNV4_PETCI</name>
<feature type="compositionally biased region" description="Basic and acidic residues" evidence="2">
    <location>
        <begin position="468"/>
        <end position="488"/>
    </location>
</feature>
<sequence length="1121" mass="128922">MLEERPGFRKRVGSARLSASRVGSARQLGSRGGSSRQAGGRIGSARPSSDIRRPKLHTGRPASAPPGHVATYTPTRPPPVSTPGFVKVKDVGHLNLKVEGKSIRSVAYSSGQLPQPVSRGSLRVVSSHGHSIQGRSRQFISSYEAGSDSESSSMMGFGTTYTLPLNPNHPINYSNTIASQQSDRSDVTHGFGNTYTKEEHRLDETYTQPSSAGENFNFLNRSDRVSPDGKTERSDQIFQLANLPISFFIQEHEQQTPSTDESRDSFALGDAMYNVRPQHLCRNMDAKIAEAHSIPPRSKSGDLGKRDIDTTSNDGSESTVMSLGQKIQIMAKSPECRRSEENWDSEWKQLLKQNHELLLKLSSREDHPPESMADSSRNIEVHDSGVQTVTYIKNEGEVEVKEKVEEQETPRSPEEKLSFDSDPIEAIFESKHGAGEDVHAPVESYVPSKSPECVLEDILEESSNSDKSSPRVNEKDKRADFDSNISRKSDENYVNTSQCFPPACDFFKNDLFYSTTEMPSLQPSSPEPSLKLSSISPGKPLDPSSSDFSCTADLPTYHPGSAITCLVRTSSRLQKDKQARTKPSKDLLDALKMIEEDEKRTSEEKRTKDRFTGSETELQNVSENEIPSVNTIRTEKRMEAETKQMSTFPSSQTNMLSTTSVLPSTTLPPVATLPVLQVLVEKVFLFTQDLADRWTVGSDGTEWHEELLRQVVEAERLLEGICVSEGKKRDPNIPPEELHAGCREEATRRQQESDSRIQRNLELIRKLMDDKRLLTEQCEERHRTARVTEKKHADKIKLLEENHKQDIKNLKERIAVSEQDKREKWTRQKTQAIKETTYRGLETKMKDLSAKHRDEVSQLKAQHWEELRQTEEKFMAQQRTMEEELKKKYEQEKEDACRKEREREQQRVEVEVRQSEQHALSRLDSTRKQHERDLRQLMEEHTRELERQRSEAEATNREATRERERMKEEHEDKIRQLLRAHQEETTDLRHKDERAREEWRQRFERETEEARQRAERETRERLKRQRDREIERAIREVQKEAEIREKEALAAYNNKIKNLRDKYESELSEVESSERGARGRYLEMRSLLAQKEEEIVYLRARLHTQDLELTELQHMFQPPED</sequence>
<evidence type="ECO:0000256" key="2">
    <source>
        <dbReference type="SAM" id="MobiDB-lite"/>
    </source>
</evidence>
<evidence type="ECO:0008006" key="5">
    <source>
        <dbReference type="Google" id="ProtNLM"/>
    </source>
</evidence>
<organism evidence="3 4">
    <name type="scientific">Petrolisthes cinctipes</name>
    <name type="common">Flat porcelain crab</name>
    <dbReference type="NCBI Taxonomy" id="88211"/>
    <lineage>
        <taxon>Eukaryota</taxon>
        <taxon>Metazoa</taxon>
        <taxon>Ecdysozoa</taxon>
        <taxon>Arthropoda</taxon>
        <taxon>Crustacea</taxon>
        <taxon>Multicrustacea</taxon>
        <taxon>Malacostraca</taxon>
        <taxon>Eumalacostraca</taxon>
        <taxon>Eucarida</taxon>
        <taxon>Decapoda</taxon>
        <taxon>Pleocyemata</taxon>
        <taxon>Anomura</taxon>
        <taxon>Galatheoidea</taxon>
        <taxon>Porcellanidae</taxon>
        <taxon>Petrolisthes</taxon>
    </lineage>
</organism>
<feature type="region of interest" description="Disordered" evidence="2">
    <location>
        <begin position="1"/>
        <end position="86"/>
    </location>
</feature>
<keyword evidence="4" id="KW-1185">Reference proteome</keyword>
<dbReference type="EMBL" id="JAWQEG010001637">
    <property type="protein sequence ID" value="KAK3877708.1"/>
    <property type="molecule type" value="Genomic_DNA"/>
</dbReference>
<feature type="compositionally biased region" description="Basic and acidic residues" evidence="2">
    <location>
        <begin position="221"/>
        <end position="233"/>
    </location>
</feature>
<feature type="region of interest" description="Disordered" evidence="2">
    <location>
        <begin position="517"/>
        <end position="547"/>
    </location>
</feature>
<feature type="compositionally biased region" description="Polar residues" evidence="2">
    <location>
        <begin position="205"/>
        <end position="220"/>
    </location>
</feature>
<dbReference type="PANTHER" id="PTHR31540:SF1">
    <property type="entry name" value="CENTROSOMAL PROTEIN OF 131 KDA"/>
    <property type="match status" value="1"/>
</dbReference>
<evidence type="ECO:0000313" key="4">
    <source>
        <dbReference type="Proteomes" id="UP001286313"/>
    </source>
</evidence>
<accession>A0AAE1FNV4</accession>
<protein>
    <recommendedName>
        <fullName evidence="5">Centrosomal protein of 131 kDa</fullName>
    </recommendedName>
</protein>
<feature type="coiled-coil region" evidence="1">
    <location>
        <begin position="793"/>
        <end position="820"/>
    </location>
</feature>
<feature type="region of interest" description="Disordered" evidence="2">
    <location>
        <begin position="191"/>
        <end position="233"/>
    </location>
</feature>
<evidence type="ECO:0000313" key="3">
    <source>
        <dbReference type="EMBL" id="KAK3877708.1"/>
    </source>
</evidence>
<keyword evidence="1" id="KW-0175">Coiled coil</keyword>
<feature type="region of interest" description="Disordered" evidence="2">
    <location>
        <begin position="898"/>
        <end position="975"/>
    </location>
</feature>
<feature type="compositionally biased region" description="Low complexity" evidence="2">
    <location>
        <begin position="23"/>
        <end position="46"/>
    </location>
</feature>
<comment type="caution">
    <text evidence="3">The sequence shown here is derived from an EMBL/GenBank/DDBJ whole genome shotgun (WGS) entry which is preliminary data.</text>
</comment>
<feature type="compositionally biased region" description="Basic and acidic residues" evidence="2">
    <location>
        <begin position="299"/>
        <end position="309"/>
    </location>
</feature>
<feature type="compositionally biased region" description="Low complexity" evidence="2">
    <location>
        <begin position="519"/>
        <end position="537"/>
    </location>
</feature>
<dbReference type="GO" id="GO:0035735">
    <property type="term" value="P:intraciliary transport involved in cilium assembly"/>
    <property type="evidence" value="ECO:0007669"/>
    <property type="project" value="InterPro"/>
</dbReference>
<feature type="region of interest" description="Disordered" evidence="2">
    <location>
        <begin position="1000"/>
        <end position="1025"/>
    </location>
</feature>
<gene>
    <name evidence="3" type="ORF">Pcinc_017595</name>
</gene>